<feature type="region of interest" description="Disordered" evidence="5">
    <location>
        <begin position="138"/>
        <end position="173"/>
    </location>
</feature>
<dbReference type="InterPro" id="IPR056739">
    <property type="entry name" value="NfeD_membrane"/>
</dbReference>
<evidence type="ECO:0000256" key="6">
    <source>
        <dbReference type="SAM" id="Phobius"/>
    </source>
</evidence>
<dbReference type="GO" id="GO:0006508">
    <property type="term" value="P:proteolysis"/>
    <property type="evidence" value="ECO:0007669"/>
    <property type="project" value="UniProtKB-KW"/>
</dbReference>
<dbReference type="CDD" id="cd07020">
    <property type="entry name" value="Clp_protease_NfeD_1"/>
    <property type="match status" value="1"/>
</dbReference>
<dbReference type="InterPro" id="IPR012340">
    <property type="entry name" value="NA-bd_OB-fold"/>
</dbReference>
<dbReference type="EMBL" id="SLVM01000011">
    <property type="protein sequence ID" value="TCM84533.1"/>
    <property type="molecule type" value="Genomic_DNA"/>
</dbReference>
<evidence type="ECO:0000256" key="7">
    <source>
        <dbReference type="SAM" id="SignalP"/>
    </source>
</evidence>
<evidence type="ECO:0000256" key="2">
    <source>
        <dbReference type="ARBA" id="ARBA00022692"/>
    </source>
</evidence>
<dbReference type="PANTHER" id="PTHR33507">
    <property type="entry name" value="INNER MEMBRANE PROTEIN YBBJ"/>
    <property type="match status" value="1"/>
</dbReference>
<evidence type="ECO:0000256" key="3">
    <source>
        <dbReference type="ARBA" id="ARBA00022989"/>
    </source>
</evidence>
<evidence type="ECO:0000259" key="9">
    <source>
        <dbReference type="Pfam" id="PF24961"/>
    </source>
</evidence>
<protein>
    <submittedName>
        <fullName evidence="11">Membrane-bound serine protease (ClpP class)</fullName>
    </submittedName>
</protein>
<feature type="transmembrane region" description="Helical" evidence="6">
    <location>
        <begin position="374"/>
        <end position="395"/>
    </location>
</feature>
<dbReference type="SUPFAM" id="SSF141322">
    <property type="entry name" value="NfeD domain-like"/>
    <property type="match status" value="1"/>
</dbReference>
<dbReference type="Gene3D" id="3.90.226.10">
    <property type="entry name" value="2-enoyl-CoA Hydratase, Chain A, domain 1"/>
    <property type="match status" value="1"/>
</dbReference>
<dbReference type="RefSeq" id="WP_132694721.1">
    <property type="nucleotide sequence ID" value="NZ_SLVM01000011.1"/>
</dbReference>
<feature type="transmembrane region" description="Helical" evidence="6">
    <location>
        <begin position="319"/>
        <end position="336"/>
    </location>
</feature>
<evidence type="ECO:0000313" key="12">
    <source>
        <dbReference type="Proteomes" id="UP000295277"/>
    </source>
</evidence>
<dbReference type="PANTHER" id="PTHR33507:SF4">
    <property type="entry name" value="NODULATION COMPETITIVENESS PROTEIN NFED"/>
    <property type="match status" value="1"/>
</dbReference>
<evidence type="ECO:0000313" key="11">
    <source>
        <dbReference type="EMBL" id="TCM84533.1"/>
    </source>
</evidence>
<feature type="signal peptide" evidence="7">
    <location>
        <begin position="1"/>
        <end position="22"/>
    </location>
</feature>
<gene>
    <name evidence="11" type="ORF">EV216_11113</name>
</gene>
<dbReference type="InterPro" id="IPR056738">
    <property type="entry name" value="NfeD1b_N"/>
</dbReference>
<sequence length="469" mass="47687">MRRKWNAAVAALLCLALGVALAAAQDPGAQDPGAQTRAPVVLVATIEGPVGPATVAHVHRAVGIATERQAEALVLRLNTPGGLADAMREVISEILASPVPVIGHVAPAGAHAASAGTFILYATHLAAMAPGTNIGAATPVQIGGMPEGLPGQDRPPGEGDAGEDSPPPPRNAMAAKATNDAVALIRSLAELHGRNADWGERAVREAASLSADAARDLGVIEIVAADLDALLAAADGRSVTVAGSARALATAGLPVETIAMTAMTRILSVLSNPNVALVLMMVGVYGLIFEFLSPGGIGPGVIGAICLTLGLYALNQLPLDFAGLGLIALGIAFMVAEAVTPTFGILGLGGLVAFVLGASMLIDTDVPEFQVSWWLIGTVAALSGAVLVLLIGAAFRSYRTRPASGRAAFIGTEARVLDWSGTEGFVWFEGERWHATGSAGLRPGDMATVRDMDGLTLRLDAATDSKGET</sequence>
<dbReference type="InterPro" id="IPR002810">
    <property type="entry name" value="NfeD-like_C"/>
</dbReference>
<dbReference type="GO" id="GO:0008233">
    <property type="term" value="F:peptidase activity"/>
    <property type="evidence" value="ECO:0007669"/>
    <property type="project" value="UniProtKB-KW"/>
</dbReference>
<dbReference type="SUPFAM" id="SSF52096">
    <property type="entry name" value="ClpP/crotonase"/>
    <property type="match status" value="1"/>
</dbReference>
<dbReference type="Pfam" id="PF24961">
    <property type="entry name" value="NfeD_membrane"/>
    <property type="match status" value="1"/>
</dbReference>
<dbReference type="FunFam" id="3.90.226.10:FF:000089">
    <property type="entry name" value="Membrane-bound serine protease"/>
    <property type="match status" value="1"/>
</dbReference>
<evidence type="ECO:0000256" key="4">
    <source>
        <dbReference type="ARBA" id="ARBA00023136"/>
    </source>
</evidence>
<feature type="chain" id="PRO_5020605013" evidence="7">
    <location>
        <begin position="23"/>
        <end position="469"/>
    </location>
</feature>
<keyword evidence="2 6" id="KW-0812">Transmembrane</keyword>
<dbReference type="InterPro" id="IPR029045">
    <property type="entry name" value="ClpP/crotonase-like_dom_sf"/>
</dbReference>
<dbReference type="OrthoDB" id="5289056at2"/>
<dbReference type="Pfam" id="PF25145">
    <property type="entry name" value="NfeD1b_N"/>
    <property type="match status" value="1"/>
</dbReference>
<proteinExistence type="predicted"/>
<evidence type="ECO:0000259" key="10">
    <source>
        <dbReference type="Pfam" id="PF25145"/>
    </source>
</evidence>
<dbReference type="AlphaFoldDB" id="A0A4R1YUT5"/>
<keyword evidence="7" id="KW-0732">Signal</keyword>
<feature type="domain" description="NfeD integral membrane" evidence="9">
    <location>
        <begin position="274"/>
        <end position="391"/>
    </location>
</feature>
<dbReference type="Gene3D" id="2.40.50.140">
    <property type="entry name" value="Nucleic acid-binding proteins"/>
    <property type="match status" value="1"/>
</dbReference>
<evidence type="ECO:0000256" key="5">
    <source>
        <dbReference type="SAM" id="MobiDB-lite"/>
    </source>
</evidence>
<feature type="domain" description="NfeD1b N-terminal" evidence="10">
    <location>
        <begin position="41"/>
        <end position="143"/>
    </location>
</feature>
<organism evidence="11 12">
    <name type="scientific">Rhodovulum steppense</name>
    <dbReference type="NCBI Taxonomy" id="540251"/>
    <lineage>
        <taxon>Bacteria</taxon>
        <taxon>Pseudomonadati</taxon>
        <taxon>Pseudomonadota</taxon>
        <taxon>Alphaproteobacteria</taxon>
        <taxon>Rhodobacterales</taxon>
        <taxon>Paracoccaceae</taxon>
        <taxon>Rhodovulum</taxon>
    </lineage>
</organism>
<dbReference type="GO" id="GO:0016020">
    <property type="term" value="C:membrane"/>
    <property type="evidence" value="ECO:0007669"/>
    <property type="project" value="UniProtKB-SubCell"/>
</dbReference>
<accession>A0A4R1YUT5</accession>
<keyword evidence="3 6" id="KW-1133">Transmembrane helix</keyword>
<dbReference type="Pfam" id="PF01957">
    <property type="entry name" value="NfeD"/>
    <property type="match status" value="1"/>
</dbReference>
<keyword evidence="11" id="KW-0378">Hydrolase</keyword>
<feature type="domain" description="NfeD-like C-terminal" evidence="8">
    <location>
        <begin position="407"/>
        <end position="458"/>
    </location>
</feature>
<evidence type="ECO:0000256" key="1">
    <source>
        <dbReference type="ARBA" id="ARBA00004141"/>
    </source>
</evidence>
<name>A0A4R1YUT5_9RHOB</name>
<keyword evidence="12" id="KW-1185">Reference proteome</keyword>
<feature type="transmembrane region" description="Helical" evidence="6">
    <location>
        <begin position="295"/>
        <end position="313"/>
    </location>
</feature>
<dbReference type="InterPro" id="IPR052165">
    <property type="entry name" value="Membrane_assoc_protease"/>
</dbReference>
<comment type="subcellular location">
    <subcellularLocation>
        <location evidence="1">Membrane</location>
        <topology evidence="1">Multi-pass membrane protein</topology>
    </subcellularLocation>
</comment>
<reference evidence="11 12" key="1">
    <citation type="submission" date="2019-03" db="EMBL/GenBank/DDBJ databases">
        <title>Genomic Encyclopedia of Type Strains, Phase IV (KMG-IV): sequencing the most valuable type-strain genomes for metagenomic binning, comparative biology and taxonomic classification.</title>
        <authorList>
            <person name="Goeker M."/>
        </authorList>
    </citation>
    <scope>NUCLEOTIDE SEQUENCE [LARGE SCALE GENOMIC DNA]</scope>
    <source>
        <strain evidence="11 12">DSM 21153</strain>
    </source>
</reference>
<dbReference type="Proteomes" id="UP000295277">
    <property type="component" value="Unassembled WGS sequence"/>
</dbReference>
<comment type="caution">
    <text evidence="11">The sequence shown here is derived from an EMBL/GenBank/DDBJ whole genome shotgun (WGS) entry which is preliminary data.</text>
</comment>
<keyword evidence="11" id="KW-0645">Protease</keyword>
<feature type="transmembrane region" description="Helical" evidence="6">
    <location>
        <begin position="266"/>
        <end position="288"/>
    </location>
</feature>
<evidence type="ECO:0000259" key="8">
    <source>
        <dbReference type="Pfam" id="PF01957"/>
    </source>
</evidence>
<keyword evidence="4 6" id="KW-0472">Membrane</keyword>